<dbReference type="PANTHER" id="PTHR35981">
    <property type="entry name" value="ION TRANSPORT PEPTIDE, ISOFORM C"/>
    <property type="match status" value="1"/>
</dbReference>
<protein>
    <submittedName>
        <fullName evidence="6">Uncharacterized protein</fullName>
    </submittedName>
</protein>
<keyword evidence="4" id="KW-0472">Membrane</keyword>
<dbReference type="AlphaFoldDB" id="A0A914XY82"/>
<dbReference type="Pfam" id="PF01147">
    <property type="entry name" value="Crust_neurohorm"/>
    <property type="match status" value="1"/>
</dbReference>
<evidence type="ECO:0000313" key="5">
    <source>
        <dbReference type="Proteomes" id="UP000887577"/>
    </source>
</evidence>
<keyword evidence="4" id="KW-1133">Transmembrane helix</keyword>
<feature type="transmembrane region" description="Helical" evidence="4">
    <location>
        <begin position="24"/>
        <end position="43"/>
    </location>
</feature>
<dbReference type="PANTHER" id="PTHR35981:SF2">
    <property type="entry name" value="ION TRANSPORT PEPTIDE, ISOFORM C"/>
    <property type="match status" value="1"/>
</dbReference>
<sequence>MHNCSFIKAFSAIFYYIIKRNRYIVHYGLFHLAFYLFITSMIISSNIAEAKVYVVQTRSGNAVKPRCKVQQNSELHVLMDRICLLCHEMFSHERPNMRSDCRSNCFRTEHFRKCLAIFNPGRQAAKMLLEL</sequence>
<dbReference type="Gene3D" id="1.10.2010.10">
    <property type="entry name" value="Crustacean CHH/MIH/GIH neurohormone"/>
    <property type="match status" value="1"/>
</dbReference>
<reference evidence="6" key="1">
    <citation type="submission" date="2022-11" db="UniProtKB">
        <authorList>
            <consortium name="WormBaseParasite"/>
        </authorList>
    </citation>
    <scope>IDENTIFICATION</scope>
</reference>
<organism evidence="5 6">
    <name type="scientific">Panagrolaimus superbus</name>
    <dbReference type="NCBI Taxonomy" id="310955"/>
    <lineage>
        <taxon>Eukaryota</taxon>
        <taxon>Metazoa</taxon>
        <taxon>Ecdysozoa</taxon>
        <taxon>Nematoda</taxon>
        <taxon>Chromadorea</taxon>
        <taxon>Rhabditida</taxon>
        <taxon>Tylenchina</taxon>
        <taxon>Panagrolaimomorpha</taxon>
        <taxon>Panagrolaimoidea</taxon>
        <taxon>Panagrolaimidae</taxon>
        <taxon>Panagrolaimus</taxon>
    </lineage>
</organism>
<dbReference type="GO" id="GO:0005184">
    <property type="term" value="F:neuropeptide hormone activity"/>
    <property type="evidence" value="ECO:0007669"/>
    <property type="project" value="InterPro"/>
</dbReference>
<dbReference type="GO" id="GO:0007623">
    <property type="term" value="P:circadian rhythm"/>
    <property type="evidence" value="ECO:0007669"/>
    <property type="project" value="TreeGrafter"/>
</dbReference>
<name>A0A914XY82_9BILA</name>
<feature type="disulfide bond" evidence="3">
    <location>
        <begin position="83"/>
        <end position="101"/>
    </location>
</feature>
<proteinExistence type="inferred from homology"/>
<keyword evidence="4" id="KW-0812">Transmembrane</keyword>
<evidence type="ECO:0000256" key="1">
    <source>
        <dbReference type="ARBA" id="ARBA00005447"/>
    </source>
</evidence>
<dbReference type="InterPro" id="IPR035957">
    <property type="entry name" value="Crust_neurohorm_sf"/>
</dbReference>
<dbReference type="SUPFAM" id="SSF81778">
    <property type="entry name" value="Crustacean CHH/MIH/GIH neurohormone"/>
    <property type="match status" value="1"/>
</dbReference>
<feature type="disulfide bond" evidence="3">
    <location>
        <begin position="86"/>
        <end position="114"/>
    </location>
</feature>
<comment type="similarity">
    <text evidence="1">Belongs to the arthropod CHH/MIH/GIH/VIH hormone family.</text>
</comment>
<dbReference type="PROSITE" id="PS01250">
    <property type="entry name" value="CHH_MIH_GIH"/>
    <property type="match status" value="1"/>
</dbReference>
<evidence type="ECO:0000256" key="4">
    <source>
        <dbReference type="SAM" id="Phobius"/>
    </source>
</evidence>
<feature type="disulfide bond" evidence="3">
    <location>
        <begin position="67"/>
        <end position="105"/>
    </location>
</feature>
<evidence type="ECO:0000256" key="3">
    <source>
        <dbReference type="PIRSR" id="PIRSR631098-51"/>
    </source>
</evidence>
<dbReference type="InterPro" id="IPR031098">
    <property type="entry name" value="Crust_neurohorm"/>
</dbReference>
<dbReference type="GO" id="GO:0005576">
    <property type="term" value="C:extracellular region"/>
    <property type="evidence" value="ECO:0007669"/>
    <property type="project" value="InterPro"/>
</dbReference>
<evidence type="ECO:0000313" key="6">
    <source>
        <dbReference type="WBParaSite" id="PSU_v2.g11493.t1"/>
    </source>
</evidence>
<accession>A0A914XY82</accession>
<dbReference type="InterPro" id="IPR018251">
    <property type="entry name" value="Crust_neurhormone_CS"/>
</dbReference>
<evidence type="ECO:0000256" key="2">
    <source>
        <dbReference type="ARBA" id="ARBA00023157"/>
    </source>
</evidence>
<dbReference type="Proteomes" id="UP000887577">
    <property type="component" value="Unplaced"/>
</dbReference>
<dbReference type="WBParaSite" id="PSU_v2.g11493.t1">
    <property type="protein sequence ID" value="PSU_v2.g11493.t1"/>
    <property type="gene ID" value="PSU_v2.g11493"/>
</dbReference>
<keyword evidence="2 3" id="KW-1015">Disulfide bond</keyword>
<keyword evidence="5" id="KW-1185">Reference proteome</keyword>